<dbReference type="SMART" id="SM00387">
    <property type="entry name" value="HATPase_c"/>
    <property type="match status" value="1"/>
</dbReference>
<dbReference type="InterPro" id="IPR005467">
    <property type="entry name" value="His_kinase_dom"/>
</dbReference>
<dbReference type="Pfam" id="PF07730">
    <property type="entry name" value="HisKA_3"/>
    <property type="match status" value="1"/>
</dbReference>
<keyword evidence="12" id="KW-0902">Two-component regulatory system</keyword>
<dbReference type="Proteomes" id="UP000219546">
    <property type="component" value="Unassembled WGS sequence"/>
</dbReference>
<dbReference type="InterPro" id="IPR011712">
    <property type="entry name" value="Sig_transdc_His_kin_sub3_dim/P"/>
</dbReference>
<evidence type="ECO:0000256" key="3">
    <source>
        <dbReference type="ARBA" id="ARBA00012438"/>
    </source>
</evidence>
<evidence type="ECO:0000256" key="2">
    <source>
        <dbReference type="ARBA" id="ARBA00004651"/>
    </source>
</evidence>
<keyword evidence="8" id="KW-0547">Nucleotide-binding</keyword>
<evidence type="ECO:0000256" key="12">
    <source>
        <dbReference type="ARBA" id="ARBA00023012"/>
    </source>
</evidence>
<keyword evidence="5" id="KW-0597">Phosphoprotein</keyword>
<proteinExistence type="predicted"/>
<feature type="transmembrane region" description="Helical" evidence="15">
    <location>
        <begin position="21"/>
        <end position="42"/>
    </location>
</feature>
<keyword evidence="4" id="KW-1003">Cell membrane</keyword>
<dbReference type="Pfam" id="PF02518">
    <property type="entry name" value="HATPase_c"/>
    <property type="match status" value="1"/>
</dbReference>
<evidence type="ECO:0000256" key="10">
    <source>
        <dbReference type="ARBA" id="ARBA00022840"/>
    </source>
</evidence>
<dbReference type="EMBL" id="OAOP01000003">
    <property type="protein sequence ID" value="SNX70025.1"/>
    <property type="molecule type" value="Genomic_DNA"/>
</dbReference>
<dbReference type="PANTHER" id="PTHR24421">
    <property type="entry name" value="NITRATE/NITRITE SENSOR PROTEIN NARX-RELATED"/>
    <property type="match status" value="1"/>
</dbReference>
<evidence type="ECO:0000256" key="14">
    <source>
        <dbReference type="SAM" id="Coils"/>
    </source>
</evidence>
<feature type="domain" description="Histidine kinase" evidence="16">
    <location>
        <begin position="156"/>
        <end position="349"/>
    </location>
</feature>
<dbReference type="PROSITE" id="PS50885">
    <property type="entry name" value="HAMP"/>
    <property type="match status" value="1"/>
</dbReference>
<evidence type="ECO:0000259" key="17">
    <source>
        <dbReference type="PROSITE" id="PS50885"/>
    </source>
</evidence>
<evidence type="ECO:0000256" key="1">
    <source>
        <dbReference type="ARBA" id="ARBA00000085"/>
    </source>
</evidence>
<keyword evidence="13 15" id="KW-0472">Membrane</keyword>
<evidence type="ECO:0000256" key="4">
    <source>
        <dbReference type="ARBA" id="ARBA00022475"/>
    </source>
</evidence>
<dbReference type="CDD" id="cd16917">
    <property type="entry name" value="HATPase_UhpB-NarQ-NarX-like"/>
    <property type="match status" value="1"/>
</dbReference>
<evidence type="ECO:0000256" key="9">
    <source>
        <dbReference type="ARBA" id="ARBA00022777"/>
    </source>
</evidence>
<keyword evidence="19" id="KW-1185">Reference proteome</keyword>
<dbReference type="InterPro" id="IPR036890">
    <property type="entry name" value="HATPase_C_sf"/>
</dbReference>
<evidence type="ECO:0000313" key="19">
    <source>
        <dbReference type="Proteomes" id="UP000219546"/>
    </source>
</evidence>
<dbReference type="PROSITE" id="PS50109">
    <property type="entry name" value="HIS_KIN"/>
    <property type="match status" value="1"/>
</dbReference>
<dbReference type="InterPro" id="IPR003594">
    <property type="entry name" value="HATPase_dom"/>
</dbReference>
<keyword evidence="7 15" id="KW-0812">Transmembrane</keyword>
<dbReference type="EC" id="2.7.13.3" evidence="3"/>
<dbReference type="Gene3D" id="3.30.565.10">
    <property type="entry name" value="Histidine kinase-like ATPase, C-terminal domain"/>
    <property type="match status" value="1"/>
</dbReference>
<dbReference type="AlphaFoldDB" id="A0A285CRH4"/>
<dbReference type="InterPro" id="IPR003660">
    <property type="entry name" value="HAMP_dom"/>
</dbReference>
<keyword evidence="10" id="KW-0067">ATP-binding</keyword>
<dbReference type="InterPro" id="IPR050482">
    <property type="entry name" value="Sensor_HK_TwoCompSys"/>
</dbReference>
<name>A0A285CRH4_9BACI</name>
<dbReference type="RefSeq" id="WP_245855726.1">
    <property type="nucleotide sequence ID" value="NZ_JBEPMQ010000002.1"/>
</dbReference>
<evidence type="ECO:0000256" key="7">
    <source>
        <dbReference type="ARBA" id="ARBA00022692"/>
    </source>
</evidence>
<sequence length="356" mass="40586">MKEYRSLNINKGVRGLLFQEFTRMAVTASLCIFAEIQLYLLISRSGKNFLIDSLWISFLAVITIFLFSFYYTFRSSSLVKKQTDDLSTYVTQLRRGKWKERLHWQDENEFSIIAEDLNALAEHIEEQVDTLQRLAEEKSILAQQAQTAAAIEERQKIARDLHDSISQQLFALTMLSSAALKGERTREDLLDSLNEISKISAQSQLEMRALLLHLRPIQLEGESLSDATIKLLRDIQQKFQIKCQASIDEVPPLPQAVEEHLFRIIQEAITNILRHSGATHLKCQLTERGDSIYVYIADNGMGFQLDSAKAGSYGLSTMKERCEEIGGIFTVRSIPEKGTYIEVLVPIKRGEYIESN</sequence>
<evidence type="ECO:0000256" key="6">
    <source>
        <dbReference type="ARBA" id="ARBA00022679"/>
    </source>
</evidence>
<dbReference type="GO" id="GO:0005524">
    <property type="term" value="F:ATP binding"/>
    <property type="evidence" value="ECO:0007669"/>
    <property type="project" value="UniProtKB-KW"/>
</dbReference>
<feature type="coiled-coil region" evidence="14">
    <location>
        <begin position="114"/>
        <end position="144"/>
    </location>
</feature>
<dbReference type="Gene3D" id="1.20.5.1930">
    <property type="match status" value="1"/>
</dbReference>
<feature type="transmembrane region" description="Helical" evidence="15">
    <location>
        <begin position="54"/>
        <end position="73"/>
    </location>
</feature>
<dbReference type="GO" id="GO:0000155">
    <property type="term" value="F:phosphorelay sensor kinase activity"/>
    <property type="evidence" value="ECO:0007669"/>
    <property type="project" value="InterPro"/>
</dbReference>
<keyword evidence="14" id="KW-0175">Coiled coil</keyword>
<evidence type="ECO:0000256" key="13">
    <source>
        <dbReference type="ARBA" id="ARBA00023136"/>
    </source>
</evidence>
<protein>
    <recommendedName>
        <fullName evidence="3">histidine kinase</fullName>
        <ecNumber evidence="3">2.7.13.3</ecNumber>
    </recommendedName>
</protein>
<reference evidence="18 19" key="1">
    <citation type="submission" date="2017-08" db="EMBL/GenBank/DDBJ databases">
        <authorList>
            <person name="de Groot N.N."/>
        </authorList>
    </citation>
    <scope>NUCLEOTIDE SEQUENCE [LARGE SCALE GENOMIC DNA]</scope>
    <source>
        <strain evidence="18 19">JC228</strain>
    </source>
</reference>
<evidence type="ECO:0000256" key="5">
    <source>
        <dbReference type="ARBA" id="ARBA00022553"/>
    </source>
</evidence>
<comment type="subcellular location">
    <subcellularLocation>
        <location evidence="2">Cell membrane</location>
        <topology evidence="2">Multi-pass membrane protein</topology>
    </subcellularLocation>
</comment>
<dbReference type="SUPFAM" id="SSF55874">
    <property type="entry name" value="ATPase domain of HSP90 chaperone/DNA topoisomerase II/histidine kinase"/>
    <property type="match status" value="1"/>
</dbReference>
<dbReference type="PANTHER" id="PTHR24421:SF37">
    <property type="entry name" value="SENSOR HISTIDINE KINASE NARS"/>
    <property type="match status" value="1"/>
</dbReference>
<evidence type="ECO:0000256" key="8">
    <source>
        <dbReference type="ARBA" id="ARBA00022741"/>
    </source>
</evidence>
<keyword evidence="6" id="KW-0808">Transferase</keyword>
<evidence type="ECO:0000259" key="16">
    <source>
        <dbReference type="PROSITE" id="PS50109"/>
    </source>
</evidence>
<accession>A0A285CRH4</accession>
<keyword evidence="9 18" id="KW-0418">Kinase</keyword>
<comment type="catalytic activity">
    <reaction evidence="1">
        <text>ATP + protein L-histidine = ADP + protein N-phospho-L-histidine.</text>
        <dbReference type="EC" id="2.7.13.3"/>
    </reaction>
</comment>
<gene>
    <name evidence="18" type="ORF">SAMN05877753_103408</name>
</gene>
<evidence type="ECO:0000313" key="18">
    <source>
        <dbReference type="EMBL" id="SNX70025.1"/>
    </source>
</evidence>
<keyword evidence="11 15" id="KW-1133">Transmembrane helix</keyword>
<evidence type="ECO:0000256" key="11">
    <source>
        <dbReference type="ARBA" id="ARBA00022989"/>
    </source>
</evidence>
<dbReference type="GO" id="GO:0046983">
    <property type="term" value="F:protein dimerization activity"/>
    <property type="evidence" value="ECO:0007669"/>
    <property type="project" value="InterPro"/>
</dbReference>
<organism evidence="18 19">
    <name type="scientific">Bacillus oleivorans</name>
    <dbReference type="NCBI Taxonomy" id="1448271"/>
    <lineage>
        <taxon>Bacteria</taxon>
        <taxon>Bacillati</taxon>
        <taxon>Bacillota</taxon>
        <taxon>Bacilli</taxon>
        <taxon>Bacillales</taxon>
        <taxon>Bacillaceae</taxon>
        <taxon>Bacillus</taxon>
    </lineage>
</organism>
<feature type="domain" description="HAMP" evidence="17">
    <location>
        <begin position="77"/>
        <end position="129"/>
    </location>
</feature>
<evidence type="ECO:0000256" key="15">
    <source>
        <dbReference type="SAM" id="Phobius"/>
    </source>
</evidence>
<dbReference type="GO" id="GO:0005886">
    <property type="term" value="C:plasma membrane"/>
    <property type="evidence" value="ECO:0007669"/>
    <property type="project" value="UniProtKB-SubCell"/>
</dbReference>